<keyword evidence="1 4" id="KW-0732">Signal</keyword>
<evidence type="ECO:0000313" key="6">
    <source>
        <dbReference type="EMBL" id="KRN31074.1"/>
    </source>
</evidence>
<evidence type="ECO:0000256" key="2">
    <source>
        <dbReference type="SAM" id="Coils"/>
    </source>
</evidence>
<feature type="region of interest" description="Disordered" evidence="3">
    <location>
        <begin position="254"/>
        <end position="286"/>
    </location>
</feature>
<dbReference type="PANTHER" id="PTHR39160:SF4">
    <property type="entry name" value="RESUSCITATION-PROMOTING FACTOR RPFB"/>
    <property type="match status" value="1"/>
</dbReference>
<evidence type="ECO:0000256" key="1">
    <source>
        <dbReference type="ARBA" id="ARBA00022729"/>
    </source>
</evidence>
<evidence type="ECO:0000256" key="3">
    <source>
        <dbReference type="SAM" id="MobiDB-lite"/>
    </source>
</evidence>
<gene>
    <name evidence="6" type="ORF">IV36_GL001877</name>
</gene>
<dbReference type="Pfam" id="PF06725">
    <property type="entry name" value="3D"/>
    <property type="match status" value="1"/>
</dbReference>
<dbReference type="SUPFAM" id="SSF50685">
    <property type="entry name" value="Barwin-like endoglucanases"/>
    <property type="match status" value="1"/>
</dbReference>
<evidence type="ECO:0000259" key="5">
    <source>
        <dbReference type="Pfam" id="PF06725"/>
    </source>
</evidence>
<comment type="caution">
    <text evidence="6">The sequence shown here is derived from an EMBL/GenBank/DDBJ whole genome shotgun (WGS) entry which is preliminary data.</text>
</comment>
<feature type="coiled-coil region" evidence="2">
    <location>
        <begin position="58"/>
        <end position="110"/>
    </location>
</feature>
<dbReference type="STRING" id="1618.IV36_GL001877"/>
<dbReference type="AlphaFoldDB" id="A0A0R2FRH0"/>
<protein>
    <recommendedName>
        <fullName evidence="5">3D domain-containing protein</fullName>
    </recommendedName>
</protein>
<dbReference type="InterPro" id="IPR036908">
    <property type="entry name" value="RlpA-like_sf"/>
</dbReference>
<organism evidence="6 7">
    <name type="scientific">Liquorilactobacillus mali</name>
    <dbReference type="NCBI Taxonomy" id="1618"/>
    <lineage>
        <taxon>Bacteria</taxon>
        <taxon>Bacillati</taxon>
        <taxon>Bacillota</taxon>
        <taxon>Bacilli</taxon>
        <taxon>Lactobacillales</taxon>
        <taxon>Lactobacillaceae</taxon>
        <taxon>Liquorilactobacillus</taxon>
    </lineage>
</organism>
<feature type="chain" id="PRO_5006417104" description="3D domain-containing protein" evidence="4">
    <location>
        <begin position="28"/>
        <end position="381"/>
    </location>
</feature>
<dbReference type="RefSeq" id="WP_056990822.1">
    <property type="nucleotide sequence ID" value="NZ_JATAAJ010000009.1"/>
</dbReference>
<sequence length="381" mass="39914">MKIIGVVTKYILLIALVMTTMASGVSADTVNDLQGQQSVAQKKLDTNNDRLSKKITAVNQVYQEIQQLNKKKKDTSANISLVKQKLAAAKAEKQKRIADAKARLRELQLREGTNDTLQVLEDSSNLSQWLGNVIALTRLQSVYNDSLDAVKQSVNTIANDRKQLLTYQASLDTQAKDLALKKDQMNASLNSLKQLVKNNQATVATLANKVSWAKESAAKEALAAKASASSQQSAQASSSSSSQAAASSSVATVSSNSSSTASSASTASAASSTTTATNVTATTTSSSSKTLVMQSTGYSTAQSGLSSYSATGVNLSQHPSCIAVDPSVIPLGSIVWVSGYGVTVAGDTGGAIKGNIIDVHFSTVAQAQSWGRRTVTVKILD</sequence>
<dbReference type="Proteomes" id="UP000051727">
    <property type="component" value="Unassembled WGS sequence"/>
</dbReference>
<dbReference type="GO" id="GO:0004553">
    <property type="term" value="F:hydrolase activity, hydrolyzing O-glycosyl compounds"/>
    <property type="evidence" value="ECO:0007669"/>
    <property type="project" value="InterPro"/>
</dbReference>
<dbReference type="InterPro" id="IPR051933">
    <property type="entry name" value="Resuscitation_pf_RpfB"/>
</dbReference>
<accession>A0A0R2FRH0</accession>
<evidence type="ECO:0000313" key="7">
    <source>
        <dbReference type="Proteomes" id="UP000051727"/>
    </source>
</evidence>
<proteinExistence type="predicted"/>
<dbReference type="PANTHER" id="PTHR39160">
    <property type="entry name" value="CELL WALL-BINDING PROTEIN YOCH"/>
    <property type="match status" value="1"/>
</dbReference>
<keyword evidence="2" id="KW-0175">Coiled coil</keyword>
<dbReference type="CDD" id="cd22786">
    <property type="entry name" value="DPBB_YuiC-like"/>
    <property type="match status" value="1"/>
</dbReference>
<dbReference type="GO" id="GO:0009254">
    <property type="term" value="P:peptidoglycan turnover"/>
    <property type="evidence" value="ECO:0007669"/>
    <property type="project" value="InterPro"/>
</dbReference>
<dbReference type="PATRIC" id="fig|1618.3.peg.1914"/>
<name>A0A0R2FRH0_9LACO</name>
<feature type="signal peptide" evidence="4">
    <location>
        <begin position="1"/>
        <end position="27"/>
    </location>
</feature>
<reference evidence="6 7" key="1">
    <citation type="journal article" date="2015" name="Genome Announc.">
        <title>Expanding the biotechnology potential of lactobacilli through comparative genomics of 213 strains and associated genera.</title>
        <authorList>
            <person name="Sun Z."/>
            <person name="Harris H.M."/>
            <person name="McCann A."/>
            <person name="Guo C."/>
            <person name="Argimon S."/>
            <person name="Zhang W."/>
            <person name="Yang X."/>
            <person name="Jeffery I.B."/>
            <person name="Cooney J.C."/>
            <person name="Kagawa T.F."/>
            <person name="Liu W."/>
            <person name="Song Y."/>
            <person name="Salvetti E."/>
            <person name="Wrobel A."/>
            <person name="Rasinkangas P."/>
            <person name="Parkhill J."/>
            <person name="Rea M.C."/>
            <person name="O'Sullivan O."/>
            <person name="Ritari J."/>
            <person name="Douillard F.P."/>
            <person name="Paul Ross R."/>
            <person name="Yang R."/>
            <person name="Briner A.E."/>
            <person name="Felis G.E."/>
            <person name="de Vos W.M."/>
            <person name="Barrangou R."/>
            <person name="Klaenhammer T.R."/>
            <person name="Caufield P.W."/>
            <person name="Cui Y."/>
            <person name="Zhang H."/>
            <person name="O'Toole P.W."/>
        </authorList>
    </citation>
    <scope>NUCLEOTIDE SEQUENCE [LARGE SCALE GENOMIC DNA]</scope>
    <source>
        <strain evidence="6 7">ATCC 27304</strain>
    </source>
</reference>
<dbReference type="OrthoDB" id="9798935at2"/>
<dbReference type="Gene3D" id="6.10.250.3150">
    <property type="match status" value="1"/>
</dbReference>
<feature type="domain" description="3D" evidence="5">
    <location>
        <begin position="320"/>
        <end position="380"/>
    </location>
</feature>
<dbReference type="EMBL" id="JQAR01000005">
    <property type="protein sequence ID" value="KRN31074.1"/>
    <property type="molecule type" value="Genomic_DNA"/>
</dbReference>
<dbReference type="InterPro" id="IPR010611">
    <property type="entry name" value="3D_dom"/>
</dbReference>
<evidence type="ECO:0000256" key="4">
    <source>
        <dbReference type="SAM" id="SignalP"/>
    </source>
</evidence>
<dbReference type="GO" id="GO:0019867">
    <property type="term" value="C:outer membrane"/>
    <property type="evidence" value="ECO:0007669"/>
    <property type="project" value="InterPro"/>
</dbReference>